<protein>
    <submittedName>
        <fullName evidence="2">Uncharacterized protein</fullName>
    </submittedName>
</protein>
<sequence length="40" mass="4148">MCLVLECCTGFLVICKAALLSTKIGVDTTTGGSNVFCFTS</sequence>
<reference evidence="2" key="2">
    <citation type="submission" date="2020-06" db="EMBL/GenBank/DDBJ databases">
        <title>Helianthus annuus Genome sequencing and assembly Release 2.</title>
        <authorList>
            <person name="Gouzy J."/>
            <person name="Langlade N."/>
            <person name="Munos S."/>
        </authorList>
    </citation>
    <scope>NUCLEOTIDE SEQUENCE</scope>
    <source>
        <tissue evidence="2">Leaves</tissue>
    </source>
</reference>
<reference evidence="2" key="1">
    <citation type="journal article" date="2017" name="Nature">
        <title>The sunflower genome provides insights into oil metabolism, flowering and Asterid evolution.</title>
        <authorList>
            <person name="Badouin H."/>
            <person name="Gouzy J."/>
            <person name="Grassa C.J."/>
            <person name="Murat F."/>
            <person name="Staton S.E."/>
            <person name="Cottret L."/>
            <person name="Lelandais-Briere C."/>
            <person name="Owens G.L."/>
            <person name="Carrere S."/>
            <person name="Mayjonade B."/>
            <person name="Legrand L."/>
            <person name="Gill N."/>
            <person name="Kane N.C."/>
            <person name="Bowers J.E."/>
            <person name="Hubner S."/>
            <person name="Bellec A."/>
            <person name="Berard A."/>
            <person name="Berges H."/>
            <person name="Blanchet N."/>
            <person name="Boniface M.C."/>
            <person name="Brunel D."/>
            <person name="Catrice O."/>
            <person name="Chaidir N."/>
            <person name="Claudel C."/>
            <person name="Donnadieu C."/>
            <person name="Faraut T."/>
            <person name="Fievet G."/>
            <person name="Helmstetter N."/>
            <person name="King M."/>
            <person name="Knapp S.J."/>
            <person name="Lai Z."/>
            <person name="Le Paslier M.C."/>
            <person name="Lippi Y."/>
            <person name="Lorenzon L."/>
            <person name="Mandel J.R."/>
            <person name="Marage G."/>
            <person name="Marchand G."/>
            <person name="Marquand E."/>
            <person name="Bret-Mestries E."/>
            <person name="Morien E."/>
            <person name="Nambeesan S."/>
            <person name="Nguyen T."/>
            <person name="Pegot-Espagnet P."/>
            <person name="Pouilly N."/>
            <person name="Raftis F."/>
            <person name="Sallet E."/>
            <person name="Schiex T."/>
            <person name="Thomas J."/>
            <person name="Vandecasteele C."/>
            <person name="Vares D."/>
            <person name="Vear F."/>
            <person name="Vautrin S."/>
            <person name="Crespi M."/>
            <person name="Mangin B."/>
            <person name="Burke J.M."/>
            <person name="Salse J."/>
            <person name="Munos S."/>
            <person name="Vincourt P."/>
            <person name="Rieseberg L.H."/>
            <person name="Langlade N.B."/>
        </authorList>
    </citation>
    <scope>NUCLEOTIDE SEQUENCE</scope>
    <source>
        <tissue evidence="2">Leaves</tissue>
    </source>
</reference>
<feature type="signal peptide" evidence="1">
    <location>
        <begin position="1"/>
        <end position="17"/>
    </location>
</feature>
<proteinExistence type="predicted"/>
<dbReference type="Proteomes" id="UP000215914">
    <property type="component" value="Unassembled WGS sequence"/>
</dbReference>
<evidence type="ECO:0000313" key="3">
    <source>
        <dbReference type="Proteomes" id="UP000215914"/>
    </source>
</evidence>
<gene>
    <name evidence="2" type="ORF">HanXRQr2_Chr10g0440891</name>
</gene>
<accession>A0A9K3HY79</accession>
<dbReference type="AlphaFoldDB" id="A0A9K3HY79"/>
<dbReference type="EMBL" id="MNCJ02000325">
    <property type="protein sequence ID" value="KAF5786434.1"/>
    <property type="molecule type" value="Genomic_DNA"/>
</dbReference>
<keyword evidence="3" id="KW-1185">Reference proteome</keyword>
<evidence type="ECO:0000256" key="1">
    <source>
        <dbReference type="SAM" id="SignalP"/>
    </source>
</evidence>
<comment type="caution">
    <text evidence="2">The sequence shown here is derived from an EMBL/GenBank/DDBJ whole genome shotgun (WGS) entry which is preliminary data.</text>
</comment>
<dbReference type="Gramene" id="mRNA:HanXRQr2_Chr10g0440891">
    <property type="protein sequence ID" value="mRNA:HanXRQr2_Chr10g0440891"/>
    <property type="gene ID" value="HanXRQr2_Chr10g0440891"/>
</dbReference>
<name>A0A9K3HY79_HELAN</name>
<organism evidence="2 3">
    <name type="scientific">Helianthus annuus</name>
    <name type="common">Common sunflower</name>
    <dbReference type="NCBI Taxonomy" id="4232"/>
    <lineage>
        <taxon>Eukaryota</taxon>
        <taxon>Viridiplantae</taxon>
        <taxon>Streptophyta</taxon>
        <taxon>Embryophyta</taxon>
        <taxon>Tracheophyta</taxon>
        <taxon>Spermatophyta</taxon>
        <taxon>Magnoliopsida</taxon>
        <taxon>eudicotyledons</taxon>
        <taxon>Gunneridae</taxon>
        <taxon>Pentapetalae</taxon>
        <taxon>asterids</taxon>
        <taxon>campanulids</taxon>
        <taxon>Asterales</taxon>
        <taxon>Asteraceae</taxon>
        <taxon>Asteroideae</taxon>
        <taxon>Heliantheae alliance</taxon>
        <taxon>Heliantheae</taxon>
        <taxon>Helianthus</taxon>
    </lineage>
</organism>
<keyword evidence="1" id="KW-0732">Signal</keyword>
<evidence type="ECO:0000313" key="2">
    <source>
        <dbReference type="EMBL" id="KAF5786434.1"/>
    </source>
</evidence>
<feature type="chain" id="PRO_5039949151" evidence="1">
    <location>
        <begin position="18"/>
        <end position="40"/>
    </location>
</feature>